<keyword evidence="2" id="KW-1185">Reference proteome</keyword>
<protein>
    <submittedName>
        <fullName evidence="1">Uncharacterized protein</fullName>
    </submittedName>
</protein>
<name>A0A517NW11_9BACT</name>
<reference evidence="1 2" key="1">
    <citation type="submission" date="2019-02" db="EMBL/GenBank/DDBJ databases">
        <title>Deep-cultivation of Planctomycetes and their phenomic and genomic characterization uncovers novel biology.</title>
        <authorList>
            <person name="Wiegand S."/>
            <person name="Jogler M."/>
            <person name="Boedeker C."/>
            <person name="Pinto D."/>
            <person name="Vollmers J."/>
            <person name="Rivas-Marin E."/>
            <person name="Kohn T."/>
            <person name="Peeters S.H."/>
            <person name="Heuer A."/>
            <person name="Rast P."/>
            <person name="Oberbeckmann S."/>
            <person name="Bunk B."/>
            <person name="Jeske O."/>
            <person name="Meyerdierks A."/>
            <person name="Storesund J.E."/>
            <person name="Kallscheuer N."/>
            <person name="Luecker S."/>
            <person name="Lage O.M."/>
            <person name="Pohl T."/>
            <person name="Merkel B.J."/>
            <person name="Hornburger P."/>
            <person name="Mueller R.-W."/>
            <person name="Bruemmer F."/>
            <person name="Labrenz M."/>
            <person name="Spormann A.M."/>
            <person name="Op den Camp H."/>
            <person name="Overmann J."/>
            <person name="Amann R."/>
            <person name="Jetten M.S.M."/>
            <person name="Mascher T."/>
            <person name="Medema M.H."/>
            <person name="Devos D.P."/>
            <person name="Kaster A.-K."/>
            <person name="Ovreas L."/>
            <person name="Rohde M."/>
            <person name="Galperin M.Y."/>
            <person name="Jogler C."/>
        </authorList>
    </citation>
    <scope>NUCLEOTIDE SEQUENCE [LARGE SCALE GENOMIC DNA]</scope>
    <source>
        <strain evidence="1 2">K23_9</strain>
    </source>
</reference>
<gene>
    <name evidence="1" type="ORF">K239x_33170</name>
</gene>
<proteinExistence type="predicted"/>
<dbReference type="EMBL" id="CP036526">
    <property type="protein sequence ID" value="QDT11322.1"/>
    <property type="molecule type" value="Genomic_DNA"/>
</dbReference>
<evidence type="ECO:0000313" key="1">
    <source>
        <dbReference type="EMBL" id="QDT11322.1"/>
    </source>
</evidence>
<accession>A0A517NW11</accession>
<dbReference type="RefSeq" id="WP_145419177.1">
    <property type="nucleotide sequence ID" value="NZ_CP036526.1"/>
</dbReference>
<dbReference type="Proteomes" id="UP000319817">
    <property type="component" value="Chromosome"/>
</dbReference>
<dbReference type="AlphaFoldDB" id="A0A517NW11"/>
<evidence type="ECO:0000313" key="2">
    <source>
        <dbReference type="Proteomes" id="UP000319817"/>
    </source>
</evidence>
<organism evidence="1 2">
    <name type="scientific">Stieleria marina</name>
    <dbReference type="NCBI Taxonomy" id="1930275"/>
    <lineage>
        <taxon>Bacteria</taxon>
        <taxon>Pseudomonadati</taxon>
        <taxon>Planctomycetota</taxon>
        <taxon>Planctomycetia</taxon>
        <taxon>Pirellulales</taxon>
        <taxon>Pirellulaceae</taxon>
        <taxon>Stieleria</taxon>
    </lineage>
</organism>
<sequence>MTHQRRSGSITLDGEFRIEAVHNHYPSGGPCQTFGAVIWIQGSSVDKNECKVQHDDLAKSMTNADGSLAALGFDNLTTGCNATIKNALIKFVDQTIVGVPTIRQYHGEDTLEVPQPIAAFAFWQFVLTQTPAGTYYIAYGINEPAGGSDKASWAFLQPTPKSFIAIGSGTAANPTSPSPHKSNA</sequence>